<keyword evidence="1" id="KW-0472">Membrane</keyword>
<keyword evidence="2" id="KW-0496">Mitochondrion</keyword>
<name>A0A117NI23_PICGL</name>
<reference evidence="2" key="1">
    <citation type="journal article" date="2015" name="Genome Biol. Evol.">
        <title>Organellar Genomes of White Spruce (Picea glauca): Assembly and Annotation.</title>
        <authorList>
            <person name="Jackman S.D."/>
            <person name="Warren R.L."/>
            <person name="Gibb E.A."/>
            <person name="Vandervalk B.P."/>
            <person name="Mohamadi H."/>
            <person name="Chu J."/>
            <person name="Raymond A."/>
            <person name="Pleasance S."/>
            <person name="Coope R."/>
            <person name="Wildung M.R."/>
            <person name="Ritland C.E."/>
            <person name="Bousquet J."/>
            <person name="Jones S.J."/>
            <person name="Bohlmann J."/>
            <person name="Birol I."/>
        </authorList>
    </citation>
    <scope>NUCLEOTIDE SEQUENCE [LARGE SCALE GENOMIC DNA]</scope>
    <source>
        <tissue evidence="2">Flushing bud</tissue>
    </source>
</reference>
<sequence length="57" mass="6327">MELLELDIKLGQLPLLPLLLMVLVVVLLELLTLVLLVVGLDMDLAYESKNLDLLGNK</sequence>
<accession>A0A117NI23</accession>
<keyword evidence="1" id="KW-1133">Transmembrane helix</keyword>
<dbReference type="AlphaFoldDB" id="A0A117NI23"/>
<geneLocation type="mitochondrion" evidence="2"/>
<comment type="caution">
    <text evidence="2">The sequence shown here is derived from an EMBL/GenBank/DDBJ whole genome shotgun (WGS) entry which is preliminary data.</text>
</comment>
<gene>
    <name evidence="2" type="ORF">ABT39_MTgene3784</name>
</gene>
<dbReference type="EMBL" id="LKAM01000003">
    <property type="protein sequence ID" value="KUM49235.1"/>
    <property type="molecule type" value="Genomic_DNA"/>
</dbReference>
<feature type="transmembrane region" description="Helical" evidence="1">
    <location>
        <begin position="15"/>
        <end position="40"/>
    </location>
</feature>
<proteinExistence type="predicted"/>
<keyword evidence="1" id="KW-0812">Transmembrane</keyword>
<evidence type="ECO:0000256" key="1">
    <source>
        <dbReference type="SAM" id="Phobius"/>
    </source>
</evidence>
<evidence type="ECO:0000313" key="2">
    <source>
        <dbReference type="EMBL" id="KUM49235.1"/>
    </source>
</evidence>
<organism evidence="2">
    <name type="scientific">Picea glauca</name>
    <name type="common">White spruce</name>
    <name type="synonym">Pinus glauca</name>
    <dbReference type="NCBI Taxonomy" id="3330"/>
    <lineage>
        <taxon>Eukaryota</taxon>
        <taxon>Viridiplantae</taxon>
        <taxon>Streptophyta</taxon>
        <taxon>Embryophyta</taxon>
        <taxon>Tracheophyta</taxon>
        <taxon>Spermatophyta</taxon>
        <taxon>Pinopsida</taxon>
        <taxon>Pinidae</taxon>
        <taxon>Conifers I</taxon>
        <taxon>Pinales</taxon>
        <taxon>Pinaceae</taxon>
        <taxon>Picea</taxon>
    </lineage>
</organism>
<protein>
    <submittedName>
        <fullName evidence="2">Uncharacterized protein</fullName>
    </submittedName>
</protein>